<protein>
    <submittedName>
        <fullName evidence="1">RNA polymerase sigma-70 factor (ECF subfamily)</fullName>
    </submittedName>
</protein>
<keyword evidence="2" id="KW-1185">Reference proteome</keyword>
<organism evidence="1 2">
    <name type="scientific">Actinoplanes digitatis</name>
    <dbReference type="NCBI Taxonomy" id="1868"/>
    <lineage>
        <taxon>Bacteria</taxon>
        <taxon>Bacillati</taxon>
        <taxon>Actinomycetota</taxon>
        <taxon>Actinomycetes</taxon>
        <taxon>Micromonosporales</taxon>
        <taxon>Micromonosporaceae</taxon>
        <taxon>Actinoplanes</taxon>
    </lineage>
</organism>
<dbReference type="Gene3D" id="3.10.450.50">
    <property type="match status" value="1"/>
</dbReference>
<dbReference type="AlphaFoldDB" id="A0A7W7MRQ6"/>
<dbReference type="EMBL" id="JACHNH010000001">
    <property type="protein sequence ID" value="MBB4764528.1"/>
    <property type="molecule type" value="Genomic_DNA"/>
</dbReference>
<dbReference type="RefSeq" id="WP_184995711.1">
    <property type="nucleotide sequence ID" value="NZ_BOMK01000003.1"/>
</dbReference>
<accession>A0A7W7MRQ6</accession>
<evidence type="ECO:0000313" key="1">
    <source>
        <dbReference type="EMBL" id="MBB4764528.1"/>
    </source>
</evidence>
<dbReference type="SUPFAM" id="SSF54427">
    <property type="entry name" value="NTF2-like"/>
    <property type="match status" value="1"/>
</dbReference>
<reference evidence="1 2" key="1">
    <citation type="submission" date="2020-08" db="EMBL/GenBank/DDBJ databases">
        <title>Sequencing the genomes of 1000 actinobacteria strains.</title>
        <authorList>
            <person name="Klenk H.-P."/>
        </authorList>
    </citation>
    <scope>NUCLEOTIDE SEQUENCE [LARGE SCALE GENOMIC DNA]</scope>
    <source>
        <strain evidence="1 2">DSM 43149</strain>
    </source>
</reference>
<dbReference type="Proteomes" id="UP000578112">
    <property type="component" value="Unassembled WGS sequence"/>
</dbReference>
<dbReference type="InterPro" id="IPR032710">
    <property type="entry name" value="NTF2-like_dom_sf"/>
</dbReference>
<sequence>MNRHDDVVRGFAEACRRGDVAALRAALAADAVAECDGGGVVPAAVDPVRGAGDVARLVAVLLHTRPDTELTVESVNGRAGLALRRDGRAVAVVAVEVAGGRVAVLWVVLNPAKLSGWHRR</sequence>
<dbReference type="GO" id="GO:0016987">
    <property type="term" value="F:sigma factor activity"/>
    <property type="evidence" value="ECO:0007669"/>
    <property type="project" value="TreeGrafter"/>
</dbReference>
<dbReference type="InterPro" id="IPR052704">
    <property type="entry name" value="ECF_Sigma-70_Domain"/>
</dbReference>
<evidence type="ECO:0000313" key="2">
    <source>
        <dbReference type="Proteomes" id="UP000578112"/>
    </source>
</evidence>
<proteinExistence type="predicted"/>
<dbReference type="PANTHER" id="PTHR30173:SF43">
    <property type="entry name" value="ECF RNA POLYMERASE SIGMA FACTOR SIGI-RELATED"/>
    <property type="match status" value="1"/>
</dbReference>
<gene>
    <name evidence="1" type="ORF">BJ971_005084</name>
</gene>
<name>A0A7W7MRQ6_9ACTN</name>
<comment type="caution">
    <text evidence="1">The sequence shown here is derived from an EMBL/GenBank/DDBJ whole genome shotgun (WGS) entry which is preliminary data.</text>
</comment>
<dbReference type="PANTHER" id="PTHR30173">
    <property type="entry name" value="SIGMA 19 FACTOR"/>
    <property type="match status" value="1"/>
</dbReference>